<gene>
    <name evidence="1" type="ORF">DY251_18490</name>
</gene>
<accession>A0A371X697</accession>
<reference evidence="2" key="1">
    <citation type="submission" date="2018-08" db="EMBL/GenBank/DDBJ databases">
        <authorList>
            <person name="Im W.T."/>
        </authorList>
    </citation>
    <scope>NUCLEOTIDE SEQUENCE [LARGE SCALE GENOMIC DNA]</scope>
    <source>
        <strain evidence="2">LA-28</strain>
    </source>
</reference>
<dbReference type="RefSeq" id="WP_116625400.1">
    <property type="nucleotide sequence ID" value="NZ_QURN01000017.1"/>
</dbReference>
<dbReference type="EMBL" id="QURN01000017">
    <property type="protein sequence ID" value="RFC64756.1"/>
    <property type="molecule type" value="Genomic_DNA"/>
</dbReference>
<sequence>MTSFKARIEIYLHADCEDEARNILAETMRDVFREVCPFSSPMIGWRFCDRDDHPQPSMRPPIGQTNAAKEINMSRLNDPQNFRGRVAYAAQVIARGGGHTRAFENCFENDDGDEVAVAILRRSRRNPKLAANLARYLDVALVEDCDQQMAHIPTRKLGIAAAATRARRTAAQTPPEEK</sequence>
<evidence type="ECO:0000313" key="1">
    <source>
        <dbReference type="EMBL" id="RFC64756.1"/>
    </source>
</evidence>
<dbReference type="AlphaFoldDB" id="A0A371X697"/>
<protein>
    <submittedName>
        <fullName evidence="1">Uncharacterized protein</fullName>
    </submittedName>
</protein>
<keyword evidence="2" id="KW-1185">Reference proteome</keyword>
<organism evidence="1 2">
    <name type="scientific">Mesorhizobium denitrificans</name>
    <dbReference type="NCBI Taxonomy" id="2294114"/>
    <lineage>
        <taxon>Bacteria</taxon>
        <taxon>Pseudomonadati</taxon>
        <taxon>Pseudomonadota</taxon>
        <taxon>Alphaproteobacteria</taxon>
        <taxon>Hyphomicrobiales</taxon>
        <taxon>Phyllobacteriaceae</taxon>
        <taxon>Mesorhizobium</taxon>
    </lineage>
</organism>
<evidence type="ECO:0000313" key="2">
    <source>
        <dbReference type="Proteomes" id="UP000262379"/>
    </source>
</evidence>
<comment type="caution">
    <text evidence="1">The sequence shown here is derived from an EMBL/GenBank/DDBJ whole genome shotgun (WGS) entry which is preliminary data.</text>
</comment>
<name>A0A371X697_9HYPH</name>
<proteinExistence type="predicted"/>
<dbReference type="Proteomes" id="UP000262379">
    <property type="component" value="Unassembled WGS sequence"/>
</dbReference>